<comment type="caution">
    <text evidence="2">The sequence shown here is derived from an EMBL/GenBank/DDBJ whole genome shotgun (WGS) entry which is preliminary data.</text>
</comment>
<dbReference type="AlphaFoldDB" id="A0A4U8SWV2"/>
<evidence type="ECO:0000256" key="1">
    <source>
        <dbReference type="SAM" id="Phobius"/>
    </source>
</evidence>
<feature type="transmembrane region" description="Helical" evidence="1">
    <location>
        <begin position="43"/>
        <end position="67"/>
    </location>
</feature>
<keyword evidence="1" id="KW-0472">Membrane</keyword>
<reference evidence="2 3" key="1">
    <citation type="journal article" date="2014" name="Genome Announc.">
        <title>Draft genome sequences of eight enterohepatic helicobacter species isolated from both laboratory and wild rodents.</title>
        <authorList>
            <person name="Sheh A."/>
            <person name="Shen Z."/>
            <person name="Fox J.G."/>
        </authorList>
    </citation>
    <scope>NUCLEOTIDE SEQUENCE [LARGE SCALE GENOMIC DNA]</scope>
    <source>
        <strain evidence="2 3">MIT 96-1001</strain>
    </source>
</reference>
<protein>
    <recommendedName>
        <fullName evidence="4">ABC transporter permease</fullName>
    </recommendedName>
</protein>
<evidence type="ECO:0008006" key="4">
    <source>
        <dbReference type="Google" id="ProtNLM"/>
    </source>
</evidence>
<accession>A0A4U8SWV2</accession>
<name>A0A4U8SWV2_9HELI</name>
<evidence type="ECO:0000313" key="2">
    <source>
        <dbReference type="EMBL" id="TLD91386.1"/>
    </source>
</evidence>
<feature type="transmembrane region" description="Helical" evidence="1">
    <location>
        <begin position="79"/>
        <end position="98"/>
    </location>
</feature>
<dbReference type="EMBL" id="JRPE02000015">
    <property type="protein sequence ID" value="TLD91386.1"/>
    <property type="molecule type" value="Genomic_DNA"/>
</dbReference>
<keyword evidence="1" id="KW-0812">Transmembrane</keyword>
<keyword evidence="3" id="KW-1185">Reference proteome</keyword>
<gene>
    <name evidence="2" type="ORF">LS74_009070</name>
</gene>
<dbReference type="Proteomes" id="UP000029921">
    <property type="component" value="Unassembled WGS sequence"/>
</dbReference>
<proteinExistence type="predicted"/>
<evidence type="ECO:0000313" key="3">
    <source>
        <dbReference type="Proteomes" id="UP000029921"/>
    </source>
</evidence>
<keyword evidence="1" id="KW-1133">Transmembrane helix</keyword>
<organism evidence="2 3">
    <name type="scientific">Helicobacter magdeburgensis</name>
    <dbReference type="NCBI Taxonomy" id="471858"/>
    <lineage>
        <taxon>Bacteria</taxon>
        <taxon>Pseudomonadati</taxon>
        <taxon>Campylobacterota</taxon>
        <taxon>Epsilonproteobacteria</taxon>
        <taxon>Campylobacterales</taxon>
        <taxon>Helicobacteraceae</taxon>
        <taxon>Helicobacter</taxon>
    </lineage>
</organism>
<sequence length="120" mass="14056">MGRFFAKKYPEHSNKVKEADRISRVNLGNKIGRQIKLVSRLELALEAWIYGALFFVVHTFMSHIHIYQQDAFQGEVMQGVLWEIAPILLISLIFMATVSERRSVLKKNIETYEKQKERKC</sequence>